<protein>
    <submittedName>
        <fullName evidence="1">Uncharacterized protein</fullName>
    </submittedName>
</protein>
<proteinExistence type="predicted"/>
<name>A0AA38GJ34_TAXCH</name>
<sequence length="160" mass="18048">MKWNFNCFNVGTGSKKTKETFTNRRRNNDGKSKYLKPEAYSAYAGESRPKAEGFVRIVSFSQRGEVSPVTVVWKSHKENGFEDKARKLEMRETIRVKTNTQAVQKARHVPRDSIDEPFVRPNISIPIGGLKTNKTQYVSATSESITSKTSAKLEGFDAVI</sequence>
<evidence type="ECO:0000313" key="2">
    <source>
        <dbReference type="Proteomes" id="UP000824469"/>
    </source>
</evidence>
<gene>
    <name evidence="1" type="ORF">KI387_018185</name>
</gene>
<dbReference type="Proteomes" id="UP000824469">
    <property type="component" value="Unassembled WGS sequence"/>
</dbReference>
<accession>A0AA38GJ34</accession>
<dbReference type="EMBL" id="JAHRHJ020000003">
    <property type="protein sequence ID" value="KAH9323546.1"/>
    <property type="molecule type" value="Genomic_DNA"/>
</dbReference>
<evidence type="ECO:0000313" key="1">
    <source>
        <dbReference type="EMBL" id="KAH9323546.1"/>
    </source>
</evidence>
<reference evidence="1 2" key="1">
    <citation type="journal article" date="2021" name="Nat. Plants">
        <title>The Taxus genome provides insights into paclitaxel biosynthesis.</title>
        <authorList>
            <person name="Xiong X."/>
            <person name="Gou J."/>
            <person name="Liao Q."/>
            <person name="Li Y."/>
            <person name="Zhou Q."/>
            <person name="Bi G."/>
            <person name="Li C."/>
            <person name="Du R."/>
            <person name="Wang X."/>
            <person name="Sun T."/>
            <person name="Guo L."/>
            <person name="Liang H."/>
            <person name="Lu P."/>
            <person name="Wu Y."/>
            <person name="Zhang Z."/>
            <person name="Ro D.K."/>
            <person name="Shang Y."/>
            <person name="Huang S."/>
            <person name="Yan J."/>
        </authorList>
    </citation>
    <scope>NUCLEOTIDE SEQUENCE [LARGE SCALE GENOMIC DNA]</scope>
    <source>
        <strain evidence="1">Ta-2019</strain>
    </source>
</reference>
<dbReference type="AlphaFoldDB" id="A0AA38GJ34"/>
<organism evidence="1 2">
    <name type="scientific">Taxus chinensis</name>
    <name type="common">Chinese yew</name>
    <name type="synonym">Taxus wallichiana var. chinensis</name>
    <dbReference type="NCBI Taxonomy" id="29808"/>
    <lineage>
        <taxon>Eukaryota</taxon>
        <taxon>Viridiplantae</taxon>
        <taxon>Streptophyta</taxon>
        <taxon>Embryophyta</taxon>
        <taxon>Tracheophyta</taxon>
        <taxon>Spermatophyta</taxon>
        <taxon>Pinopsida</taxon>
        <taxon>Pinidae</taxon>
        <taxon>Conifers II</taxon>
        <taxon>Cupressales</taxon>
        <taxon>Taxaceae</taxon>
        <taxon>Taxus</taxon>
    </lineage>
</organism>
<comment type="caution">
    <text evidence="1">The sequence shown here is derived from an EMBL/GenBank/DDBJ whole genome shotgun (WGS) entry which is preliminary data.</text>
</comment>
<keyword evidence="2" id="KW-1185">Reference proteome</keyword>
<feature type="non-terminal residue" evidence="1">
    <location>
        <position position="160"/>
    </location>
</feature>